<reference evidence="1 2" key="1">
    <citation type="journal article" date="2019" name="G3 (Bethesda)">
        <title>Sequencing of a Wild Apple (Malus baccata) Genome Unravels the Differences Between Cultivated and Wild Apple Species Regarding Disease Resistance and Cold Tolerance.</title>
        <authorList>
            <person name="Chen X."/>
        </authorList>
    </citation>
    <scope>NUCLEOTIDE SEQUENCE [LARGE SCALE GENOMIC DNA]</scope>
    <source>
        <strain evidence="2">cv. Shandingzi</strain>
        <tissue evidence="1">Leaves</tissue>
    </source>
</reference>
<accession>A0A540L7K4</accession>
<comment type="caution">
    <text evidence="1">The sequence shown here is derived from an EMBL/GenBank/DDBJ whole genome shotgun (WGS) entry which is preliminary data.</text>
</comment>
<evidence type="ECO:0000313" key="1">
    <source>
        <dbReference type="EMBL" id="TQD82430.1"/>
    </source>
</evidence>
<dbReference type="EMBL" id="VIEB01000722">
    <property type="protein sequence ID" value="TQD82430.1"/>
    <property type="molecule type" value="Genomic_DNA"/>
</dbReference>
<name>A0A540L7K4_MALBA</name>
<protein>
    <submittedName>
        <fullName evidence="1">Uncharacterized protein</fullName>
    </submittedName>
</protein>
<dbReference type="Proteomes" id="UP000315295">
    <property type="component" value="Unassembled WGS sequence"/>
</dbReference>
<gene>
    <name evidence="1" type="ORF">C1H46_032024</name>
</gene>
<sequence length="92" mass="10701">MCFVRAEETDHGQVFAIGFQEQLYSLTNNFLLENPIEDYIFEFINCKGMRKGQSSANRTLKFVGKSGIVRRYLLSFNHNVSSFERPLRFGKL</sequence>
<evidence type="ECO:0000313" key="2">
    <source>
        <dbReference type="Proteomes" id="UP000315295"/>
    </source>
</evidence>
<organism evidence="1 2">
    <name type="scientific">Malus baccata</name>
    <name type="common">Siberian crab apple</name>
    <name type="synonym">Pyrus baccata</name>
    <dbReference type="NCBI Taxonomy" id="106549"/>
    <lineage>
        <taxon>Eukaryota</taxon>
        <taxon>Viridiplantae</taxon>
        <taxon>Streptophyta</taxon>
        <taxon>Embryophyta</taxon>
        <taxon>Tracheophyta</taxon>
        <taxon>Spermatophyta</taxon>
        <taxon>Magnoliopsida</taxon>
        <taxon>eudicotyledons</taxon>
        <taxon>Gunneridae</taxon>
        <taxon>Pentapetalae</taxon>
        <taxon>rosids</taxon>
        <taxon>fabids</taxon>
        <taxon>Rosales</taxon>
        <taxon>Rosaceae</taxon>
        <taxon>Amygdaloideae</taxon>
        <taxon>Maleae</taxon>
        <taxon>Malus</taxon>
    </lineage>
</organism>
<dbReference type="AlphaFoldDB" id="A0A540L7K4"/>
<proteinExistence type="predicted"/>
<keyword evidence="2" id="KW-1185">Reference proteome</keyword>